<dbReference type="InterPro" id="IPR016181">
    <property type="entry name" value="Acyl_CoA_acyltransferase"/>
</dbReference>
<dbReference type="Pfam" id="PF00583">
    <property type="entry name" value="Acetyltransf_1"/>
    <property type="match status" value="1"/>
</dbReference>
<dbReference type="EMBL" id="BAABGY010000011">
    <property type="protein sequence ID" value="GAA4338110.1"/>
    <property type="molecule type" value="Genomic_DNA"/>
</dbReference>
<dbReference type="Proteomes" id="UP001501725">
    <property type="component" value="Unassembled WGS sequence"/>
</dbReference>
<dbReference type="PANTHER" id="PTHR10545:SF29">
    <property type="entry name" value="GH14572P-RELATED"/>
    <property type="match status" value="1"/>
</dbReference>
<gene>
    <name evidence="4" type="ORF">GCM10023184_34320</name>
</gene>
<dbReference type="RefSeq" id="WP_345257020.1">
    <property type="nucleotide sequence ID" value="NZ_BAABGY010000011.1"/>
</dbReference>
<evidence type="ECO:0000256" key="1">
    <source>
        <dbReference type="ARBA" id="ARBA00022679"/>
    </source>
</evidence>
<sequence length="145" mass="16318">MSIRPGIATDIPAIHALLLEFATFQQTPEKLTVTIAQLQADHELFRCFVVENVAGRIVGFASYFFAYYSWSGKALYLDDLYVQEAFRQQGFGKALLEAVIEMAKAEQCVKVRWQVSNWNTPAIAFYRAMGATIDAVELNCDLALR</sequence>
<dbReference type="Gene3D" id="3.40.630.30">
    <property type="match status" value="1"/>
</dbReference>
<reference evidence="5" key="1">
    <citation type="journal article" date="2019" name="Int. J. Syst. Evol. Microbiol.">
        <title>The Global Catalogue of Microorganisms (GCM) 10K type strain sequencing project: providing services to taxonomists for standard genome sequencing and annotation.</title>
        <authorList>
            <consortium name="The Broad Institute Genomics Platform"/>
            <consortium name="The Broad Institute Genome Sequencing Center for Infectious Disease"/>
            <person name="Wu L."/>
            <person name="Ma J."/>
        </authorList>
    </citation>
    <scope>NUCLEOTIDE SEQUENCE [LARGE SCALE GENOMIC DNA]</scope>
    <source>
        <strain evidence="5">JCM 17919</strain>
    </source>
</reference>
<dbReference type="CDD" id="cd04301">
    <property type="entry name" value="NAT_SF"/>
    <property type="match status" value="1"/>
</dbReference>
<feature type="domain" description="N-acetyltransferase" evidence="3">
    <location>
        <begin position="1"/>
        <end position="145"/>
    </location>
</feature>
<accession>A0ABP8HEM5</accession>
<dbReference type="PANTHER" id="PTHR10545">
    <property type="entry name" value="DIAMINE N-ACETYLTRANSFERASE"/>
    <property type="match status" value="1"/>
</dbReference>
<keyword evidence="2" id="KW-0012">Acyltransferase</keyword>
<dbReference type="InterPro" id="IPR000182">
    <property type="entry name" value="GNAT_dom"/>
</dbReference>
<protein>
    <submittedName>
        <fullName evidence="4">GNAT family N-acetyltransferase</fullName>
    </submittedName>
</protein>
<comment type="caution">
    <text evidence="4">The sequence shown here is derived from an EMBL/GenBank/DDBJ whole genome shotgun (WGS) entry which is preliminary data.</text>
</comment>
<keyword evidence="5" id="KW-1185">Reference proteome</keyword>
<organism evidence="4 5">
    <name type="scientific">Flaviaesturariibacter amylovorans</name>
    <dbReference type="NCBI Taxonomy" id="1084520"/>
    <lineage>
        <taxon>Bacteria</taxon>
        <taxon>Pseudomonadati</taxon>
        <taxon>Bacteroidota</taxon>
        <taxon>Chitinophagia</taxon>
        <taxon>Chitinophagales</taxon>
        <taxon>Chitinophagaceae</taxon>
        <taxon>Flaviaestuariibacter</taxon>
    </lineage>
</organism>
<evidence type="ECO:0000313" key="5">
    <source>
        <dbReference type="Proteomes" id="UP001501725"/>
    </source>
</evidence>
<evidence type="ECO:0000313" key="4">
    <source>
        <dbReference type="EMBL" id="GAA4338110.1"/>
    </source>
</evidence>
<evidence type="ECO:0000256" key="2">
    <source>
        <dbReference type="ARBA" id="ARBA00023315"/>
    </source>
</evidence>
<name>A0ABP8HEM5_9BACT</name>
<dbReference type="InterPro" id="IPR051016">
    <property type="entry name" value="Diverse_Substrate_AcTransf"/>
</dbReference>
<dbReference type="InterPro" id="IPR017255">
    <property type="entry name" value="AcTrfase_GNAT_prd"/>
</dbReference>
<proteinExistence type="predicted"/>
<dbReference type="PIRSF" id="PIRSF037663">
    <property type="entry name" value="Acetyltransf_GNAT_prd"/>
    <property type="match status" value="1"/>
</dbReference>
<evidence type="ECO:0000259" key="3">
    <source>
        <dbReference type="PROSITE" id="PS51186"/>
    </source>
</evidence>
<dbReference type="PROSITE" id="PS51186">
    <property type="entry name" value="GNAT"/>
    <property type="match status" value="1"/>
</dbReference>
<keyword evidence="1" id="KW-0808">Transferase</keyword>
<dbReference type="SUPFAM" id="SSF55729">
    <property type="entry name" value="Acyl-CoA N-acyltransferases (Nat)"/>
    <property type="match status" value="1"/>
</dbReference>